<organism evidence="6 7">
    <name type="scientific">Batillaria attramentaria</name>
    <dbReference type="NCBI Taxonomy" id="370345"/>
    <lineage>
        <taxon>Eukaryota</taxon>
        <taxon>Metazoa</taxon>
        <taxon>Spiralia</taxon>
        <taxon>Lophotrochozoa</taxon>
        <taxon>Mollusca</taxon>
        <taxon>Gastropoda</taxon>
        <taxon>Caenogastropoda</taxon>
        <taxon>Sorbeoconcha</taxon>
        <taxon>Cerithioidea</taxon>
        <taxon>Batillariidae</taxon>
        <taxon>Batillaria</taxon>
    </lineage>
</organism>
<comment type="subcellular location">
    <subcellularLocation>
        <location evidence="1">Nucleus</location>
    </subcellularLocation>
</comment>
<evidence type="ECO:0000256" key="1">
    <source>
        <dbReference type="ARBA" id="ARBA00004123"/>
    </source>
</evidence>
<dbReference type="PANTHER" id="PTHR12900:SF0">
    <property type="entry name" value="CHECKPOINT PROTEIN"/>
    <property type="match status" value="1"/>
</dbReference>
<evidence type="ECO:0000256" key="3">
    <source>
        <dbReference type="ARBA" id="ARBA00023242"/>
    </source>
</evidence>
<dbReference type="GO" id="GO:0000077">
    <property type="term" value="P:DNA damage checkpoint signaling"/>
    <property type="evidence" value="ECO:0007669"/>
    <property type="project" value="UniProtKB-ARBA"/>
</dbReference>
<dbReference type="Gene3D" id="3.70.10.10">
    <property type="match status" value="1"/>
</dbReference>
<dbReference type="GO" id="GO:0006259">
    <property type="term" value="P:DNA metabolic process"/>
    <property type="evidence" value="ECO:0007669"/>
    <property type="project" value="UniProtKB-ARBA"/>
</dbReference>
<dbReference type="InterPro" id="IPR016580">
    <property type="entry name" value="HUS1"/>
</dbReference>
<evidence type="ECO:0000313" key="7">
    <source>
        <dbReference type="Proteomes" id="UP001519460"/>
    </source>
</evidence>
<reference evidence="6 7" key="1">
    <citation type="journal article" date="2023" name="Sci. Data">
        <title>Genome assembly of the Korean intertidal mud-creeper Batillaria attramentaria.</title>
        <authorList>
            <person name="Patra A.K."/>
            <person name="Ho P.T."/>
            <person name="Jun S."/>
            <person name="Lee S.J."/>
            <person name="Kim Y."/>
            <person name="Won Y.J."/>
        </authorList>
    </citation>
    <scope>NUCLEOTIDE SEQUENCE [LARGE SCALE GENOMIC DNA]</scope>
    <source>
        <strain evidence="6">Wonlab-2016</strain>
    </source>
</reference>
<dbReference type="InterPro" id="IPR007150">
    <property type="entry name" value="HUS1/Mec3"/>
</dbReference>
<evidence type="ECO:0000256" key="2">
    <source>
        <dbReference type="ARBA" id="ARBA00005563"/>
    </source>
</evidence>
<evidence type="ECO:0000256" key="5">
    <source>
        <dbReference type="SAM" id="MobiDB-lite"/>
    </source>
</evidence>
<dbReference type="EMBL" id="JACVVK020000544">
    <property type="protein sequence ID" value="KAK7466828.1"/>
    <property type="molecule type" value="Genomic_DNA"/>
</dbReference>
<keyword evidence="3" id="KW-0539">Nucleus</keyword>
<comment type="similarity">
    <text evidence="2 4">Belongs to the HUS1 family.</text>
</comment>
<evidence type="ECO:0000256" key="4">
    <source>
        <dbReference type="PIRNR" id="PIRNR011312"/>
    </source>
</evidence>
<keyword evidence="7" id="KW-1185">Reference proteome</keyword>
<proteinExistence type="inferred from homology"/>
<feature type="region of interest" description="Disordered" evidence="5">
    <location>
        <begin position="212"/>
        <end position="233"/>
    </location>
</feature>
<accession>A0ABD0JA48</accession>
<protein>
    <recommendedName>
        <fullName evidence="4">Checkpoint protein</fullName>
    </recommendedName>
</protein>
<gene>
    <name evidence="6" type="ORF">BaRGS_00037095</name>
</gene>
<dbReference type="AlphaFoldDB" id="A0ABD0JA48"/>
<name>A0ABD0JA48_9CAEN</name>
<sequence>MKFRAKLVDISCIQQFTNVVATVSKLIKVCTLRLTSDKLYFILSETVVNGGVQIWCELPQGHFCDEYAMQGASTEANEIFLELNPENLLRALKTGQSARWIKLKLTNKHTPCLTVEVDLPTVGSHQRLAVHDIPITIIKRRNWADYAEPEMPNFDVSIAMPALKMLKNVVDKMKNISNFVVLSANQSGEMKLSVETDMVSVNTHFRDLFNPSWRHDGGDDAGENPRASQRDPSEFAQARIDIRRFSQFLSGQQVNPNRVICSEFTSLLLEYLLECVFDGEKERPSS</sequence>
<dbReference type="GO" id="GO:0005634">
    <property type="term" value="C:nucleus"/>
    <property type="evidence" value="ECO:0007669"/>
    <property type="project" value="UniProtKB-SubCell"/>
</dbReference>
<dbReference type="Proteomes" id="UP001519460">
    <property type="component" value="Unassembled WGS sequence"/>
</dbReference>
<dbReference type="PIRSF" id="PIRSF011312">
    <property type="entry name" value="Cell_cycle_HUS1"/>
    <property type="match status" value="1"/>
</dbReference>
<dbReference type="Pfam" id="PF04005">
    <property type="entry name" value="Hus1"/>
    <property type="match status" value="1"/>
</dbReference>
<comment type="caution">
    <text evidence="6">The sequence shown here is derived from an EMBL/GenBank/DDBJ whole genome shotgun (WGS) entry which is preliminary data.</text>
</comment>
<dbReference type="PANTHER" id="PTHR12900">
    <property type="entry name" value="MITOTIC AND DNA DAMAGE CHECKPOINT PROTEIN HUS1"/>
    <property type="match status" value="1"/>
</dbReference>
<evidence type="ECO:0000313" key="6">
    <source>
        <dbReference type="EMBL" id="KAK7466828.1"/>
    </source>
</evidence>